<organism evidence="2 3">
    <name type="scientific">Fasciola hepatica</name>
    <name type="common">Liver fluke</name>
    <dbReference type="NCBI Taxonomy" id="6192"/>
    <lineage>
        <taxon>Eukaryota</taxon>
        <taxon>Metazoa</taxon>
        <taxon>Spiralia</taxon>
        <taxon>Lophotrochozoa</taxon>
        <taxon>Platyhelminthes</taxon>
        <taxon>Trematoda</taxon>
        <taxon>Digenea</taxon>
        <taxon>Plagiorchiida</taxon>
        <taxon>Echinostomata</taxon>
        <taxon>Echinostomatoidea</taxon>
        <taxon>Fasciolidae</taxon>
        <taxon>Fasciola</taxon>
    </lineage>
</organism>
<reference evidence="2" key="1">
    <citation type="submission" date="2019-03" db="EMBL/GenBank/DDBJ databases">
        <title>Improved annotation for the trematode Fasciola hepatica.</title>
        <authorList>
            <person name="Choi Y.-J."/>
            <person name="Martin J."/>
            <person name="Mitreva M."/>
        </authorList>
    </citation>
    <scope>NUCLEOTIDE SEQUENCE [LARGE SCALE GENOMIC DNA]</scope>
</reference>
<dbReference type="Gene3D" id="3.40.50.150">
    <property type="entry name" value="Vaccinia Virus protein VP39"/>
    <property type="match status" value="1"/>
</dbReference>
<dbReference type="InterPro" id="IPR013216">
    <property type="entry name" value="Methyltransf_11"/>
</dbReference>
<accession>A0A4E0QWK9</accession>
<evidence type="ECO:0000313" key="3">
    <source>
        <dbReference type="Proteomes" id="UP000230066"/>
    </source>
</evidence>
<proteinExistence type="predicted"/>
<feature type="non-terminal residue" evidence="2">
    <location>
        <position position="1"/>
    </location>
</feature>
<evidence type="ECO:0000313" key="2">
    <source>
        <dbReference type="EMBL" id="THD19429.1"/>
    </source>
</evidence>
<dbReference type="GO" id="GO:0008757">
    <property type="term" value="F:S-adenosylmethionine-dependent methyltransferase activity"/>
    <property type="evidence" value="ECO:0007669"/>
    <property type="project" value="InterPro"/>
</dbReference>
<sequence>RFSLQSNVLGRYFAVQLARNLKKPQCSVHGFIVNELQFKRANRPLEAAAVELCCLRPGQTVLEIGFGPGLGIGFAAERVAPHTTQALRNRSLWQRLFKAPPQFYNPEDGNAHVYGFDISDYMLKKAKRLNRFFIGTGLVTLQLGSVHHLPLLAKSVDACFHVNSFYFWPDLAYSLRQIWRVLRPGGTVVTTFRPSALKSAADRGWLRYGRADPIAYALALENCGFTDVQWLKSVTLNQPVLPFDAIVARKPSIHLLGDGSVP</sequence>
<dbReference type="Pfam" id="PF08241">
    <property type="entry name" value="Methyltransf_11"/>
    <property type="match status" value="1"/>
</dbReference>
<dbReference type="InterPro" id="IPR029063">
    <property type="entry name" value="SAM-dependent_MTases_sf"/>
</dbReference>
<gene>
    <name evidence="2" type="ORF">D915_009850</name>
</gene>
<dbReference type="SUPFAM" id="SSF53335">
    <property type="entry name" value="S-adenosyl-L-methionine-dependent methyltransferases"/>
    <property type="match status" value="1"/>
</dbReference>
<protein>
    <submittedName>
        <fullName evidence="2">Methyltransferase</fullName>
    </submittedName>
</protein>
<dbReference type="Proteomes" id="UP000230066">
    <property type="component" value="Unassembled WGS sequence"/>
</dbReference>
<keyword evidence="2" id="KW-0808">Transferase</keyword>
<dbReference type="CDD" id="cd02440">
    <property type="entry name" value="AdoMet_MTases"/>
    <property type="match status" value="1"/>
</dbReference>
<name>A0A4E0QWK9_FASHE</name>
<dbReference type="EMBL" id="JXXN02006453">
    <property type="protein sequence ID" value="THD19429.1"/>
    <property type="molecule type" value="Genomic_DNA"/>
</dbReference>
<dbReference type="AlphaFoldDB" id="A0A4E0QWK9"/>
<feature type="domain" description="Methyltransferase type 11" evidence="1">
    <location>
        <begin position="108"/>
        <end position="189"/>
    </location>
</feature>
<evidence type="ECO:0000259" key="1">
    <source>
        <dbReference type="Pfam" id="PF08241"/>
    </source>
</evidence>
<dbReference type="PANTHER" id="PTHR43591:SF24">
    <property type="entry name" value="2-METHOXY-6-POLYPRENYL-1,4-BENZOQUINOL METHYLASE, MITOCHONDRIAL"/>
    <property type="match status" value="1"/>
</dbReference>
<dbReference type="GO" id="GO:0032259">
    <property type="term" value="P:methylation"/>
    <property type="evidence" value="ECO:0007669"/>
    <property type="project" value="UniProtKB-KW"/>
</dbReference>
<comment type="caution">
    <text evidence="2">The sequence shown here is derived from an EMBL/GenBank/DDBJ whole genome shotgun (WGS) entry which is preliminary data.</text>
</comment>
<keyword evidence="3" id="KW-1185">Reference proteome</keyword>
<dbReference type="PANTHER" id="PTHR43591">
    <property type="entry name" value="METHYLTRANSFERASE"/>
    <property type="match status" value="1"/>
</dbReference>
<keyword evidence="2" id="KW-0489">Methyltransferase</keyword>